<evidence type="ECO:0000259" key="5">
    <source>
        <dbReference type="PROSITE" id="PS50893"/>
    </source>
</evidence>
<evidence type="ECO:0000256" key="3">
    <source>
        <dbReference type="ARBA" id="ARBA00022741"/>
    </source>
</evidence>
<accession>A0A5M6DKX3</accession>
<dbReference type="Gene3D" id="3.40.50.300">
    <property type="entry name" value="P-loop containing nucleotide triphosphate hydrolases"/>
    <property type="match status" value="1"/>
</dbReference>
<protein>
    <submittedName>
        <fullName evidence="6">ABC transporter ATP-binding protein</fullName>
    </submittedName>
</protein>
<evidence type="ECO:0000256" key="2">
    <source>
        <dbReference type="ARBA" id="ARBA00022448"/>
    </source>
</evidence>
<dbReference type="AlphaFoldDB" id="A0A5M6DKX3"/>
<organism evidence="6 7">
    <name type="scientific">Adhaeribacter rhizoryzae</name>
    <dbReference type="NCBI Taxonomy" id="2607907"/>
    <lineage>
        <taxon>Bacteria</taxon>
        <taxon>Pseudomonadati</taxon>
        <taxon>Bacteroidota</taxon>
        <taxon>Cytophagia</taxon>
        <taxon>Cytophagales</taxon>
        <taxon>Hymenobacteraceae</taxon>
        <taxon>Adhaeribacter</taxon>
    </lineage>
</organism>
<gene>
    <name evidence="6" type="ORF">F0145_05470</name>
</gene>
<reference evidence="6 7" key="1">
    <citation type="submission" date="2019-09" db="EMBL/GenBank/DDBJ databases">
        <title>Genome sequence and assembly of Adhaeribacter sp.</title>
        <authorList>
            <person name="Chhetri G."/>
        </authorList>
    </citation>
    <scope>NUCLEOTIDE SEQUENCE [LARGE SCALE GENOMIC DNA]</scope>
    <source>
        <strain evidence="6 7">DK36</strain>
    </source>
</reference>
<comment type="similarity">
    <text evidence="1">Belongs to the ABC transporter superfamily.</text>
</comment>
<comment type="caution">
    <text evidence="6">The sequence shown here is derived from an EMBL/GenBank/DDBJ whole genome shotgun (WGS) entry which is preliminary data.</text>
</comment>
<keyword evidence="7" id="KW-1185">Reference proteome</keyword>
<sequence>MANVLEILNLSKKYPGGVQALNALTLEVAEGSIYGLLGPNGSGKTTTLGIVLDVLRADQGSFNWFGLPLSKETKRRIGAILETPNFYPYLSATQNLKIIANIKNTGHQEIEPVLRTVGLLQRRNSAYKEFSLGMKQRLALAAALLGNPQVLVLDEPTNGLDPQGIAEVREIIKQVAGQGKTIILASHLLDEVQKVCTHMAVLQAGKLKIAGRVDAILAHQDQVIIRAENLAAALALLPQLPQVSNFRQDNNSLVLTLANNFTSTDLNQAFFQQGIILSELTVRKKSLEAQFLDIITNTTTNQ</sequence>
<name>A0A5M6DKX3_9BACT</name>
<evidence type="ECO:0000256" key="4">
    <source>
        <dbReference type="ARBA" id="ARBA00022840"/>
    </source>
</evidence>
<dbReference type="GO" id="GO:0016887">
    <property type="term" value="F:ATP hydrolysis activity"/>
    <property type="evidence" value="ECO:0007669"/>
    <property type="project" value="InterPro"/>
</dbReference>
<dbReference type="SUPFAM" id="SSF52540">
    <property type="entry name" value="P-loop containing nucleoside triphosphate hydrolases"/>
    <property type="match status" value="1"/>
</dbReference>
<dbReference type="PANTHER" id="PTHR43335:SF2">
    <property type="entry name" value="ABC TRANSPORTER, ATP-BINDING PROTEIN"/>
    <property type="match status" value="1"/>
</dbReference>
<feature type="domain" description="ABC transporter" evidence="5">
    <location>
        <begin position="5"/>
        <end position="229"/>
    </location>
</feature>
<dbReference type="PANTHER" id="PTHR43335">
    <property type="entry name" value="ABC TRANSPORTER, ATP-BINDING PROTEIN"/>
    <property type="match status" value="1"/>
</dbReference>
<proteinExistence type="inferred from homology"/>
<dbReference type="SMART" id="SM00382">
    <property type="entry name" value="AAA"/>
    <property type="match status" value="1"/>
</dbReference>
<evidence type="ECO:0000256" key="1">
    <source>
        <dbReference type="ARBA" id="ARBA00005417"/>
    </source>
</evidence>
<keyword evidence="2" id="KW-0813">Transport</keyword>
<keyword evidence="3" id="KW-0547">Nucleotide-binding</keyword>
<evidence type="ECO:0000313" key="6">
    <source>
        <dbReference type="EMBL" id="KAA5548178.1"/>
    </source>
</evidence>
<dbReference type="InterPro" id="IPR003439">
    <property type="entry name" value="ABC_transporter-like_ATP-bd"/>
</dbReference>
<keyword evidence="4 6" id="KW-0067">ATP-binding</keyword>
<dbReference type="PROSITE" id="PS00211">
    <property type="entry name" value="ABC_TRANSPORTER_1"/>
    <property type="match status" value="1"/>
</dbReference>
<dbReference type="InterPro" id="IPR027417">
    <property type="entry name" value="P-loop_NTPase"/>
</dbReference>
<dbReference type="RefSeq" id="WP_150087311.1">
    <property type="nucleotide sequence ID" value="NZ_VWSF01000003.1"/>
</dbReference>
<dbReference type="EMBL" id="VWSF01000003">
    <property type="protein sequence ID" value="KAA5548178.1"/>
    <property type="molecule type" value="Genomic_DNA"/>
</dbReference>
<evidence type="ECO:0000313" key="7">
    <source>
        <dbReference type="Proteomes" id="UP000323426"/>
    </source>
</evidence>
<dbReference type="GO" id="GO:0005524">
    <property type="term" value="F:ATP binding"/>
    <property type="evidence" value="ECO:0007669"/>
    <property type="project" value="UniProtKB-KW"/>
</dbReference>
<dbReference type="Proteomes" id="UP000323426">
    <property type="component" value="Unassembled WGS sequence"/>
</dbReference>
<dbReference type="Pfam" id="PF00005">
    <property type="entry name" value="ABC_tran"/>
    <property type="match status" value="1"/>
</dbReference>
<dbReference type="InterPro" id="IPR017871">
    <property type="entry name" value="ABC_transporter-like_CS"/>
</dbReference>
<dbReference type="PROSITE" id="PS50893">
    <property type="entry name" value="ABC_TRANSPORTER_2"/>
    <property type="match status" value="1"/>
</dbReference>
<dbReference type="InterPro" id="IPR003593">
    <property type="entry name" value="AAA+_ATPase"/>
</dbReference>